<accession>A0A8R7TKY7</accession>
<dbReference type="InterPro" id="IPR017853">
    <property type="entry name" value="GH"/>
</dbReference>
<reference evidence="2" key="2">
    <citation type="submission" date="2018-03" db="EMBL/GenBank/DDBJ databases">
        <title>The Triticum urartu genome reveals the dynamic nature of wheat genome evolution.</title>
        <authorList>
            <person name="Ling H."/>
            <person name="Ma B."/>
            <person name="Shi X."/>
            <person name="Liu H."/>
            <person name="Dong L."/>
            <person name="Sun H."/>
            <person name="Cao Y."/>
            <person name="Gao Q."/>
            <person name="Zheng S."/>
            <person name="Li Y."/>
            <person name="Yu Y."/>
            <person name="Du H."/>
            <person name="Qi M."/>
            <person name="Li Y."/>
            <person name="Yu H."/>
            <person name="Cui Y."/>
            <person name="Wang N."/>
            <person name="Chen C."/>
            <person name="Wu H."/>
            <person name="Zhao Y."/>
            <person name="Zhang J."/>
            <person name="Li Y."/>
            <person name="Zhou W."/>
            <person name="Zhang B."/>
            <person name="Hu W."/>
            <person name="Eijk M."/>
            <person name="Tang J."/>
            <person name="Witsenboer H."/>
            <person name="Zhao S."/>
            <person name="Li Z."/>
            <person name="Zhang A."/>
            <person name="Wang D."/>
            <person name="Liang C."/>
        </authorList>
    </citation>
    <scope>NUCLEOTIDE SEQUENCE [LARGE SCALE GENOMIC DNA]</scope>
    <source>
        <strain evidence="2">cv. G1812</strain>
    </source>
</reference>
<keyword evidence="3" id="KW-1185">Reference proteome</keyword>
<reference evidence="2" key="3">
    <citation type="submission" date="2022-06" db="UniProtKB">
        <authorList>
            <consortium name="EnsemblPlants"/>
        </authorList>
    </citation>
    <scope>IDENTIFICATION</scope>
</reference>
<dbReference type="Gramene" id="TuG1812G0200004354.01.T05">
    <property type="protein sequence ID" value="TuG1812G0200004354.01.T05"/>
    <property type="gene ID" value="TuG1812G0200004354.01"/>
</dbReference>
<feature type="chain" id="PRO_5035845904" description="Secreted protein" evidence="1">
    <location>
        <begin position="23"/>
        <end position="106"/>
    </location>
</feature>
<dbReference type="Gene3D" id="3.20.20.80">
    <property type="entry name" value="Glycosidases"/>
    <property type="match status" value="1"/>
</dbReference>
<dbReference type="Proteomes" id="UP000015106">
    <property type="component" value="Chromosome 2"/>
</dbReference>
<dbReference type="EnsemblPlants" id="TuG1812G0200004354.01.T05">
    <property type="protein sequence ID" value="TuG1812G0200004354.01.T05"/>
    <property type="gene ID" value="TuG1812G0200004354.01"/>
</dbReference>
<dbReference type="SUPFAM" id="SSF51445">
    <property type="entry name" value="(Trans)glycosidases"/>
    <property type="match status" value="1"/>
</dbReference>
<organism evidence="2 3">
    <name type="scientific">Triticum urartu</name>
    <name type="common">Red wild einkorn</name>
    <name type="synonym">Crithodium urartu</name>
    <dbReference type="NCBI Taxonomy" id="4572"/>
    <lineage>
        <taxon>Eukaryota</taxon>
        <taxon>Viridiplantae</taxon>
        <taxon>Streptophyta</taxon>
        <taxon>Embryophyta</taxon>
        <taxon>Tracheophyta</taxon>
        <taxon>Spermatophyta</taxon>
        <taxon>Magnoliopsida</taxon>
        <taxon>Liliopsida</taxon>
        <taxon>Poales</taxon>
        <taxon>Poaceae</taxon>
        <taxon>BOP clade</taxon>
        <taxon>Pooideae</taxon>
        <taxon>Triticodae</taxon>
        <taxon>Triticeae</taxon>
        <taxon>Triticinae</taxon>
        <taxon>Triticum</taxon>
    </lineage>
</organism>
<evidence type="ECO:0000313" key="2">
    <source>
        <dbReference type="EnsemblPlants" id="TuG1812G0200004354.01.T05"/>
    </source>
</evidence>
<evidence type="ECO:0000256" key="1">
    <source>
        <dbReference type="SAM" id="SignalP"/>
    </source>
</evidence>
<name>A0A8R7TKY7_TRIUA</name>
<evidence type="ECO:0000313" key="3">
    <source>
        <dbReference type="Proteomes" id="UP000015106"/>
    </source>
</evidence>
<proteinExistence type="predicted"/>
<feature type="signal peptide" evidence="1">
    <location>
        <begin position="1"/>
        <end position="22"/>
    </location>
</feature>
<dbReference type="AlphaFoldDB" id="A0A8R7TKY7"/>
<sequence>MAAATGMIMLAALAILTPSARGLDRADFPPVFLFGVATSAYQVNGAWPASASSFFACCSIGPNSNACTVISASRSRARTWRTARASATGMCSPTHLEELRMDGMGT</sequence>
<reference evidence="3" key="1">
    <citation type="journal article" date="2013" name="Nature">
        <title>Draft genome of the wheat A-genome progenitor Triticum urartu.</title>
        <authorList>
            <person name="Ling H.Q."/>
            <person name="Zhao S."/>
            <person name="Liu D."/>
            <person name="Wang J."/>
            <person name="Sun H."/>
            <person name="Zhang C."/>
            <person name="Fan H."/>
            <person name="Li D."/>
            <person name="Dong L."/>
            <person name="Tao Y."/>
            <person name="Gao C."/>
            <person name="Wu H."/>
            <person name="Li Y."/>
            <person name="Cui Y."/>
            <person name="Guo X."/>
            <person name="Zheng S."/>
            <person name="Wang B."/>
            <person name="Yu K."/>
            <person name="Liang Q."/>
            <person name="Yang W."/>
            <person name="Lou X."/>
            <person name="Chen J."/>
            <person name="Feng M."/>
            <person name="Jian J."/>
            <person name="Zhang X."/>
            <person name="Luo G."/>
            <person name="Jiang Y."/>
            <person name="Liu J."/>
            <person name="Wang Z."/>
            <person name="Sha Y."/>
            <person name="Zhang B."/>
            <person name="Wu H."/>
            <person name="Tang D."/>
            <person name="Shen Q."/>
            <person name="Xue P."/>
            <person name="Zou S."/>
            <person name="Wang X."/>
            <person name="Liu X."/>
            <person name="Wang F."/>
            <person name="Yang Y."/>
            <person name="An X."/>
            <person name="Dong Z."/>
            <person name="Zhang K."/>
            <person name="Zhang X."/>
            <person name="Luo M.C."/>
            <person name="Dvorak J."/>
            <person name="Tong Y."/>
            <person name="Wang J."/>
            <person name="Yang H."/>
            <person name="Li Z."/>
            <person name="Wang D."/>
            <person name="Zhang A."/>
            <person name="Wang J."/>
        </authorList>
    </citation>
    <scope>NUCLEOTIDE SEQUENCE</scope>
    <source>
        <strain evidence="3">cv. G1812</strain>
    </source>
</reference>
<protein>
    <recommendedName>
        <fullName evidence="4">Secreted protein</fullName>
    </recommendedName>
</protein>
<keyword evidence="1" id="KW-0732">Signal</keyword>
<evidence type="ECO:0008006" key="4">
    <source>
        <dbReference type="Google" id="ProtNLM"/>
    </source>
</evidence>